<name>A0ABP0APR5_9PEZI</name>
<feature type="compositionally biased region" description="Low complexity" evidence="1">
    <location>
        <begin position="367"/>
        <end position="380"/>
    </location>
</feature>
<dbReference type="EMBL" id="CAWUHC010000002">
    <property type="protein sequence ID" value="CAK7209220.1"/>
    <property type="molecule type" value="Genomic_DNA"/>
</dbReference>
<evidence type="ECO:0000313" key="3">
    <source>
        <dbReference type="Proteomes" id="UP001642406"/>
    </source>
</evidence>
<feature type="compositionally biased region" description="Basic and acidic residues" evidence="1">
    <location>
        <begin position="610"/>
        <end position="626"/>
    </location>
</feature>
<gene>
    <name evidence="2" type="ORF">SBRCBS47491_000370</name>
</gene>
<feature type="region of interest" description="Disordered" evidence="1">
    <location>
        <begin position="159"/>
        <end position="182"/>
    </location>
</feature>
<feature type="compositionally biased region" description="Low complexity" evidence="1">
    <location>
        <begin position="57"/>
        <end position="82"/>
    </location>
</feature>
<feature type="region of interest" description="Disordered" evidence="1">
    <location>
        <begin position="16"/>
        <end position="82"/>
    </location>
</feature>
<feature type="compositionally biased region" description="Acidic residues" evidence="1">
    <location>
        <begin position="561"/>
        <end position="570"/>
    </location>
</feature>
<feature type="compositionally biased region" description="Basic and acidic residues" evidence="1">
    <location>
        <begin position="523"/>
        <end position="541"/>
    </location>
</feature>
<keyword evidence="3" id="KW-1185">Reference proteome</keyword>
<feature type="compositionally biased region" description="Polar residues" evidence="1">
    <location>
        <begin position="483"/>
        <end position="494"/>
    </location>
</feature>
<accession>A0ABP0APR5</accession>
<evidence type="ECO:0000256" key="1">
    <source>
        <dbReference type="SAM" id="MobiDB-lite"/>
    </source>
</evidence>
<feature type="compositionally biased region" description="Low complexity" evidence="1">
    <location>
        <begin position="304"/>
        <end position="324"/>
    </location>
</feature>
<evidence type="ECO:0000313" key="2">
    <source>
        <dbReference type="EMBL" id="CAK7209220.1"/>
    </source>
</evidence>
<sequence length="766" mass="83578">MRYDYPMMMAGSTTITAPRMDQPTGIPATTAFYPSYMSTPQPPPPSSSRPHPHRRSSSTSTSSHASRYHQQQQQQFQQQQQQQQQQLQQQLLFYPPPFVPYQQMPYHQQLPYQHQRMQNLLHGSQYIAPYGNSLYSNQFGNQSSTQFSTHYQTQGYRPHYLLPLAPPTSQQHSTSSSFSSAQQLSALQKQQLQSQAKAQVQAQTLSPPKSKSLSASSKTHMPLFSAFSLRGSSHNKMTTHSSASQQQQQQQQKKKTSTQPQSGTIGIKPPTRVPKADRNRGPVDPKELSQRLHTILTQRELEAAARSNSSANSLSSGAASMSPMSPLPPQNALEQLPSQVGGDRSGRRIRSRGSGNLRAVYASNGTMPPSMAAPGSSSGSIRRQPFSAPHLSALAPPPSLPELERRRHRTRSLSPQEMSMHLDSSIGSGIGRDGTTIAQRRASSNAIPYVPSQAAQQFARTTIAGGGTRKSIAMQKPRKPYHHNQNMTLESPPQTAKSPALSSSTTSAPAVQHAFEDSLPLSDSKRQGLKEAADADDKPSELEPNAEATVEEKAVAAEAETGADIEETTAAEDKKPVAAADLNRIVQEHSVDWTQSDETIAVQRKRGKKEKKELEKREKREKKEKANNAGEADAGKQTRPLWRLKARLSSFSKDKLLPSAPTVTVVPVAEDIEDREVKVADVAPVADEIPRAQHVEESAIEEVKMAPTAPEIAPESVVSTVEPAVEPAVEVRAPVAAQPASTSPSVLSFTALAKSSSSSFLSRFKH</sequence>
<organism evidence="2 3">
    <name type="scientific">Sporothrix bragantina</name>
    <dbReference type="NCBI Taxonomy" id="671064"/>
    <lineage>
        <taxon>Eukaryota</taxon>
        <taxon>Fungi</taxon>
        <taxon>Dikarya</taxon>
        <taxon>Ascomycota</taxon>
        <taxon>Pezizomycotina</taxon>
        <taxon>Sordariomycetes</taxon>
        <taxon>Sordariomycetidae</taxon>
        <taxon>Ophiostomatales</taxon>
        <taxon>Ophiostomataceae</taxon>
        <taxon>Sporothrix</taxon>
    </lineage>
</organism>
<dbReference type="Proteomes" id="UP001642406">
    <property type="component" value="Unassembled WGS sequence"/>
</dbReference>
<proteinExistence type="predicted"/>
<protein>
    <submittedName>
        <fullName evidence="2">Uncharacterized protein</fullName>
    </submittedName>
</protein>
<feature type="compositionally biased region" description="Low complexity" evidence="1">
    <location>
        <begin position="495"/>
        <end position="510"/>
    </location>
</feature>
<feature type="region of interest" description="Disordered" evidence="1">
    <location>
        <begin position="464"/>
        <end position="638"/>
    </location>
</feature>
<feature type="compositionally biased region" description="Low complexity" evidence="1">
    <location>
        <begin position="238"/>
        <end position="264"/>
    </location>
</feature>
<comment type="caution">
    <text evidence="2">The sequence shown here is derived from an EMBL/GenBank/DDBJ whole genome shotgun (WGS) entry which is preliminary data.</text>
</comment>
<feature type="region of interest" description="Disordered" evidence="1">
    <location>
        <begin position="302"/>
        <end position="416"/>
    </location>
</feature>
<feature type="region of interest" description="Disordered" evidence="1">
    <location>
        <begin position="198"/>
        <end position="218"/>
    </location>
</feature>
<feature type="compositionally biased region" description="Basic and acidic residues" evidence="1">
    <location>
        <begin position="274"/>
        <end position="290"/>
    </location>
</feature>
<feature type="region of interest" description="Disordered" evidence="1">
    <location>
        <begin position="233"/>
        <end position="290"/>
    </location>
</feature>
<feature type="compositionally biased region" description="Low complexity" evidence="1">
    <location>
        <begin position="169"/>
        <end position="182"/>
    </location>
</feature>
<reference evidence="2 3" key="1">
    <citation type="submission" date="2024-01" db="EMBL/GenBank/DDBJ databases">
        <authorList>
            <person name="Allen C."/>
            <person name="Tagirdzhanova G."/>
        </authorList>
    </citation>
    <scope>NUCLEOTIDE SEQUENCE [LARGE SCALE GENOMIC DNA]</scope>
</reference>